<dbReference type="EMBL" id="QLLK01000006">
    <property type="protein sequence ID" value="RAI89475.1"/>
    <property type="molecule type" value="Genomic_DNA"/>
</dbReference>
<comment type="caution">
    <text evidence="1">The sequence shown here is derived from an EMBL/GenBank/DDBJ whole genome shotgun (WGS) entry which is preliminary data.</text>
</comment>
<reference evidence="1 2" key="1">
    <citation type="submission" date="2018-06" db="EMBL/GenBank/DDBJ databases">
        <title>Genomic Encyclopedia of Archaeal and Bacterial Type Strains, Phase II (KMG-II): from individual species to whole genera.</title>
        <authorList>
            <person name="Goeker M."/>
        </authorList>
    </citation>
    <scope>NUCLEOTIDE SEQUENCE [LARGE SCALE GENOMIC DNA]</scope>
    <source>
        <strain evidence="1 2">DSM 23446</strain>
    </source>
</reference>
<protein>
    <submittedName>
        <fullName evidence="1">Uncharacterized protein</fullName>
    </submittedName>
</protein>
<gene>
    <name evidence="1" type="ORF">LV83_02517</name>
</gene>
<keyword evidence="2" id="KW-1185">Reference proteome</keyword>
<accession>A0A327PB46</accession>
<organism evidence="1 2">
    <name type="scientific">Algoriphagus yeomjeoni</name>
    <dbReference type="NCBI Taxonomy" id="291403"/>
    <lineage>
        <taxon>Bacteria</taxon>
        <taxon>Pseudomonadati</taxon>
        <taxon>Bacteroidota</taxon>
        <taxon>Cytophagia</taxon>
        <taxon>Cytophagales</taxon>
        <taxon>Cyclobacteriaceae</taxon>
        <taxon>Algoriphagus</taxon>
    </lineage>
</organism>
<evidence type="ECO:0000313" key="2">
    <source>
        <dbReference type="Proteomes" id="UP000249610"/>
    </source>
</evidence>
<dbReference type="Proteomes" id="UP000249610">
    <property type="component" value="Unassembled WGS sequence"/>
</dbReference>
<dbReference type="AlphaFoldDB" id="A0A327PB46"/>
<proteinExistence type="predicted"/>
<sequence length="45" mass="5138">MHIPLNRNDQLESAGHFFVLYQKHCITSGVKFGLSPLIKQKNNVN</sequence>
<name>A0A327PB46_9BACT</name>
<evidence type="ECO:0000313" key="1">
    <source>
        <dbReference type="EMBL" id="RAI89475.1"/>
    </source>
</evidence>